<dbReference type="InterPro" id="IPR036637">
    <property type="entry name" value="Phosphohistidine_dom_sf"/>
</dbReference>
<keyword evidence="7" id="KW-0418">Kinase</keyword>
<feature type="domain" description="PEP-utilising enzyme C-terminal" evidence="13">
    <location>
        <begin position="524"/>
        <end position="884"/>
    </location>
</feature>
<feature type="domain" description="PEP-utilising enzyme mobile" evidence="11">
    <location>
        <begin position="422"/>
        <end position="504"/>
    </location>
</feature>
<dbReference type="PROSITE" id="PS00742">
    <property type="entry name" value="PEP_ENZYMES_2"/>
    <property type="match status" value="1"/>
</dbReference>
<evidence type="ECO:0000259" key="11">
    <source>
        <dbReference type="Pfam" id="PF00391"/>
    </source>
</evidence>
<dbReference type="Gene3D" id="1.10.189.10">
    <property type="entry name" value="Pyruvate Phosphate Dikinase, domain 2"/>
    <property type="match status" value="1"/>
</dbReference>
<proteinExistence type="inferred from homology"/>
<keyword evidence="14" id="KW-0670">Pyruvate</keyword>
<dbReference type="GO" id="GO:0005524">
    <property type="term" value="F:ATP binding"/>
    <property type="evidence" value="ECO:0007669"/>
    <property type="project" value="UniProtKB-KW"/>
</dbReference>
<sequence length="890" mass="98056">MVKYTYMFGAGQTEGKSDMKNLLGGKGANLAEMANLNIPVPPGFTITTEACTHYLANKGLTDEMQTEILAAVEKLENATGKKLGDNADPLLVSVRSGARISMPGMMDTVLNLGLNDTSVEGLSSKTENPRFAYDCYRRFISMFSDVVLNIEFSKFEKALEAQKKKSGIESDTNLSVDDLKEIIAVSKKIVKDEKGFDFPQNPQEQLFMAINAVFDSWNSQRAITYRKINNIPGDWGTAVNVQSMVYGNMGEMSGTGVAFTRNPSTGENKFFGEYLINAQGEDVVAGIRTPSEISTLEAKIPDAYKQLIDICQTLEKHFKDMQDIEFTIEEGCLYMLQTRSGKRTAKSATTIAVEMVEEGLIDKKTAVMRVTPAQIDQLLHPMIDPKCEQKVIAKGLPASPGAAVGKVVFTPEDAEEMVEKGEKVILVRTETSPEDIGGMYVAEGVLTVRGGMTSHAAVVGRGMGKPCVVGCGDITISESEDKKFYVGDLTISEHDYITIDGSTGSVILGQMPLIPPEINEDIGMLLDWADEFRTLGVRANADNPEDAIKALELGAEGIGLCRTEHMFFEDDRIPVVRSMILSETKAEREKYLAELLPMQRKDFTEILRVMQGKPVTIRYLDPPLHEFLPKVFELKSHLEDLKNGSAALPQGITLEEETERIEKMIDRVVNLHELNPMLGHRGCRLGITYPEIYNMQTRAIIEAACSLHKEGIVVKPELMIPLVGHVRELEITKKDVDETAQKVMDECGVQIEYTVGTMIELPRATMTADQIARKADFFSFGTNDLTQTTFGFSRDDVAKFIPLYIEEGILPVDPFVAIDQEGVGELMKIGVKKGKSAKPDLKMGICGEHGGEPSSIRFAYSIGLNYVSCSPYRVPIARLTAAQASIENEK</sequence>
<dbReference type="InterPro" id="IPR013815">
    <property type="entry name" value="ATP_grasp_subdomain_1"/>
</dbReference>
<dbReference type="InterPro" id="IPR008279">
    <property type="entry name" value="PEP-util_enz_mobile_dom"/>
</dbReference>
<evidence type="ECO:0000259" key="12">
    <source>
        <dbReference type="Pfam" id="PF01326"/>
    </source>
</evidence>
<evidence type="ECO:0000256" key="8">
    <source>
        <dbReference type="ARBA" id="ARBA00022840"/>
    </source>
</evidence>
<evidence type="ECO:0000256" key="2">
    <source>
        <dbReference type="ARBA" id="ARBA00007837"/>
    </source>
</evidence>
<dbReference type="PIRSF" id="PIRSF000853">
    <property type="entry name" value="PPDK"/>
    <property type="match status" value="1"/>
</dbReference>
<feature type="domain" description="Pyruvate phosphate dikinase AMP/ATP-binding" evidence="12">
    <location>
        <begin position="62"/>
        <end position="294"/>
    </location>
</feature>
<dbReference type="GO" id="GO:0046872">
    <property type="term" value="F:metal ion binding"/>
    <property type="evidence" value="ECO:0007669"/>
    <property type="project" value="UniProtKB-KW"/>
</dbReference>
<dbReference type="Proteomes" id="UP001302978">
    <property type="component" value="Chromosome"/>
</dbReference>
<evidence type="ECO:0000313" key="15">
    <source>
        <dbReference type="Proteomes" id="UP001302978"/>
    </source>
</evidence>
<evidence type="ECO:0000256" key="3">
    <source>
        <dbReference type="ARBA" id="ARBA00011994"/>
    </source>
</evidence>
<dbReference type="NCBIfam" id="TIGR01828">
    <property type="entry name" value="pyru_phos_dikin"/>
    <property type="match status" value="1"/>
</dbReference>
<accession>A0AA96UY85</accession>
<dbReference type="SUPFAM" id="SSF52009">
    <property type="entry name" value="Phosphohistidine domain"/>
    <property type="match status" value="1"/>
</dbReference>
<evidence type="ECO:0000256" key="9">
    <source>
        <dbReference type="ARBA" id="ARBA00022842"/>
    </source>
</evidence>
<dbReference type="SUPFAM" id="SSF51621">
    <property type="entry name" value="Phosphoenolpyruvate/pyruvate domain"/>
    <property type="match status" value="1"/>
</dbReference>
<evidence type="ECO:0000256" key="7">
    <source>
        <dbReference type="ARBA" id="ARBA00022777"/>
    </source>
</evidence>
<dbReference type="SUPFAM" id="SSF56059">
    <property type="entry name" value="Glutathione synthetase ATP-binding domain-like"/>
    <property type="match status" value="1"/>
</dbReference>
<keyword evidence="6" id="KW-0547">Nucleotide-binding</keyword>
<dbReference type="InterPro" id="IPR015813">
    <property type="entry name" value="Pyrv/PenolPyrv_kinase-like_dom"/>
</dbReference>
<feature type="binding site" evidence="10">
    <location>
        <position position="760"/>
    </location>
    <ligand>
        <name>Mg(2+)</name>
        <dbReference type="ChEBI" id="CHEBI:18420"/>
    </ligand>
</feature>
<evidence type="ECO:0000256" key="4">
    <source>
        <dbReference type="ARBA" id="ARBA00022679"/>
    </source>
</evidence>
<comment type="similarity">
    <text evidence="2">Belongs to the PEP-utilizing enzyme family.</text>
</comment>
<protein>
    <recommendedName>
        <fullName evidence="3">pyruvate, phosphate dikinase</fullName>
        <ecNumber evidence="3">2.7.9.1</ecNumber>
    </recommendedName>
</protein>
<evidence type="ECO:0000256" key="6">
    <source>
        <dbReference type="ARBA" id="ARBA00022741"/>
    </source>
</evidence>
<dbReference type="InterPro" id="IPR002192">
    <property type="entry name" value="PPDK_AMP/ATP-bd"/>
</dbReference>
<keyword evidence="5 10" id="KW-0479">Metal-binding</keyword>
<dbReference type="InterPro" id="IPR000121">
    <property type="entry name" value="PEP_util_C"/>
</dbReference>
<dbReference type="PANTHER" id="PTHR22931">
    <property type="entry name" value="PHOSPHOENOLPYRUVATE DIKINASE-RELATED"/>
    <property type="match status" value="1"/>
</dbReference>
<keyword evidence="4 14" id="KW-0808">Transferase</keyword>
<evidence type="ECO:0000256" key="10">
    <source>
        <dbReference type="PIRSR" id="PIRSR000853-3"/>
    </source>
</evidence>
<dbReference type="GeneID" id="85194538"/>
<feature type="binding site" evidence="10">
    <location>
        <position position="784"/>
    </location>
    <ligand>
        <name>Mg(2+)</name>
        <dbReference type="ChEBI" id="CHEBI:18420"/>
    </ligand>
</feature>
<dbReference type="Pfam" id="PF02896">
    <property type="entry name" value="PEP-utilizers_C"/>
    <property type="match status" value="1"/>
</dbReference>
<dbReference type="Pfam" id="PF00391">
    <property type="entry name" value="PEP-utilizers"/>
    <property type="match status" value="1"/>
</dbReference>
<dbReference type="EC" id="2.7.9.1" evidence="3"/>
<feature type="domain" description="Pyruvate phosphate dikinase AMP/ATP-binding" evidence="12">
    <location>
        <begin position="304"/>
        <end position="358"/>
    </location>
</feature>
<dbReference type="InterPro" id="IPR010121">
    <property type="entry name" value="Pyruvate_phosphate_dikinase"/>
</dbReference>
<comment type="cofactor">
    <cofactor evidence="1 10">
        <name>Mg(2+)</name>
        <dbReference type="ChEBI" id="CHEBI:18420"/>
    </cofactor>
</comment>
<dbReference type="PANTHER" id="PTHR22931:SF9">
    <property type="entry name" value="PYRUVATE, PHOSPHATE DIKINASE 1, CHLOROPLASTIC"/>
    <property type="match status" value="1"/>
</dbReference>
<dbReference type="RefSeq" id="WP_316557789.1">
    <property type="nucleotide sequence ID" value="NZ_CP131059.1"/>
</dbReference>
<keyword evidence="15" id="KW-1185">Reference proteome</keyword>
<keyword evidence="8" id="KW-0067">ATP-binding</keyword>
<dbReference type="Gene3D" id="3.30.1490.20">
    <property type="entry name" value="ATP-grasp fold, A domain"/>
    <property type="match status" value="1"/>
</dbReference>
<dbReference type="Gene3D" id="3.20.20.60">
    <property type="entry name" value="Phosphoenolpyruvate-binding domains"/>
    <property type="match status" value="1"/>
</dbReference>
<dbReference type="InterPro" id="IPR023151">
    <property type="entry name" value="PEP_util_CS"/>
</dbReference>
<dbReference type="Gene3D" id="3.50.30.10">
    <property type="entry name" value="Phosphohistidine domain"/>
    <property type="match status" value="1"/>
</dbReference>
<name>A0AA96UY85_9EURY</name>
<dbReference type="Gene3D" id="1.20.80.30">
    <property type="match status" value="1"/>
</dbReference>
<dbReference type="EMBL" id="CP131059">
    <property type="protein sequence ID" value="WNY22826.1"/>
    <property type="molecule type" value="Genomic_DNA"/>
</dbReference>
<keyword evidence="9 10" id="KW-0460">Magnesium</keyword>
<dbReference type="Pfam" id="PF01326">
    <property type="entry name" value="PPDK_N"/>
    <property type="match status" value="2"/>
</dbReference>
<reference evidence="14 15" key="1">
    <citation type="submission" date="2023-07" db="EMBL/GenBank/DDBJ databases">
        <title>Closed genoem sequence of Methanomicrococcus sp. Hf6.</title>
        <authorList>
            <person name="Poehlein A."/>
            <person name="Protasov E."/>
            <person name="Platt K."/>
            <person name="Reeh H."/>
            <person name="Daniel R."/>
            <person name="Brune A."/>
        </authorList>
    </citation>
    <scope>NUCLEOTIDE SEQUENCE [LARGE SCALE GENOMIC DNA]</scope>
    <source>
        <strain evidence="14 15">Hf6</strain>
    </source>
</reference>
<dbReference type="Gene3D" id="3.30.470.20">
    <property type="entry name" value="ATP-grasp fold, B domain"/>
    <property type="match status" value="1"/>
</dbReference>
<dbReference type="KEGG" id="mehf:MmiHf6_01110"/>
<dbReference type="GO" id="GO:0016301">
    <property type="term" value="F:kinase activity"/>
    <property type="evidence" value="ECO:0007669"/>
    <property type="project" value="UniProtKB-KW"/>
</dbReference>
<dbReference type="NCBIfam" id="NF004531">
    <property type="entry name" value="PRK05878.1"/>
    <property type="match status" value="1"/>
</dbReference>
<evidence type="ECO:0000259" key="13">
    <source>
        <dbReference type="Pfam" id="PF02896"/>
    </source>
</evidence>
<gene>
    <name evidence="14" type="primary">ppdK</name>
    <name evidence="14" type="ORF">MmiHf6_01110</name>
</gene>
<evidence type="ECO:0000256" key="1">
    <source>
        <dbReference type="ARBA" id="ARBA00001946"/>
    </source>
</evidence>
<dbReference type="AlphaFoldDB" id="A0AA96UY85"/>
<dbReference type="InterPro" id="IPR040442">
    <property type="entry name" value="Pyrv_kinase-like_dom_sf"/>
</dbReference>
<evidence type="ECO:0000256" key="5">
    <source>
        <dbReference type="ARBA" id="ARBA00022723"/>
    </source>
</evidence>
<organism evidence="14 15">
    <name type="scientific">Methanimicrococcus hongohii</name>
    <dbReference type="NCBI Taxonomy" id="3028295"/>
    <lineage>
        <taxon>Archaea</taxon>
        <taxon>Methanobacteriati</taxon>
        <taxon>Methanobacteriota</taxon>
        <taxon>Stenosarchaea group</taxon>
        <taxon>Methanomicrobia</taxon>
        <taxon>Methanosarcinales</taxon>
        <taxon>Methanosarcinaceae</taxon>
        <taxon>Methanimicrococcus</taxon>
    </lineage>
</organism>
<dbReference type="GO" id="GO:0050242">
    <property type="term" value="F:pyruvate, phosphate dikinase activity"/>
    <property type="evidence" value="ECO:0007669"/>
    <property type="project" value="UniProtKB-EC"/>
</dbReference>
<evidence type="ECO:0000313" key="14">
    <source>
        <dbReference type="EMBL" id="WNY22826.1"/>
    </source>
</evidence>